<dbReference type="SUPFAM" id="SSF56204">
    <property type="entry name" value="Hect, E3 ligase catalytic domain"/>
    <property type="match status" value="1"/>
</dbReference>
<comment type="pathway">
    <text evidence="2">Protein modification; protein ubiquitination.</text>
</comment>
<dbReference type="FunFam" id="3.30.2160.10:FF:000002">
    <property type="entry name" value="Putative Ubiquitin-protein ligase E3C"/>
    <property type="match status" value="1"/>
</dbReference>
<evidence type="ECO:0000256" key="1">
    <source>
        <dbReference type="ARBA" id="ARBA00000885"/>
    </source>
</evidence>
<feature type="region of interest" description="Disordered" evidence="7">
    <location>
        <begin position="270"/>
        <end position="290"/>
    </location>
</feature>
<dbReference type="Gene3D" id="3.30.2160.10">
    <property type="entry name" value="Hect, E3 ligase catalytic domain"/>
    <property type="match status" value="1"/>
</dbReference>
<evidence type="ECO:0000313" key="9">
    <source>
        <dbReference type="EMBL" id="KAL3808645.1"/>
    </source>
</evidence>
<comment type="catalytic activity">
    <reaction evidence="1">
        <text>S-ubiquitinyl-[E2 ubiquitin-conjugating enzyme]-L-cysteine + [acceptor protein]-L-lysine = [E2 ubiquitin-conjugating enzyme]-L-cysteine + N(6)-ubiquitinyl-[acceptor protein]-L-lysine.</text>
        <dbReference type="EC" id="2.3.2.26"/>
    </reaction>
</comment>
<feature type="active site" description="Glycyl thioester intermediate" evidence="6">
    <location>
        <position position="821"/>
    </location>
</feature>
<dbReference type="AlphaFoldDB" id="A0ABD3R6L9"/>
<dbReference type="FunFam" id="3.30.2410.10:FF:000009">
    <property type="entry name" value="Probable E3 ubiquitin-protein ligase HECTD2"/>
    <property type="match status" value="1"/>
</dbReference>
<dbReference type="SMART" id="SM00119">
    <property type="entry name" value="HECTc"/>
    <property type="match status" value="1"/>
</dbReference>
<keyword evidence="4" id="KW-0808">Transferase</keyword>
<dbReference type="PANTHER" id="PTHR11254">
    <property type="entry name" value="HECT DOMAIN UBIQUITIN-PROTEIN LIGASE"/>
    <property type="match status" value="1"/>
</dbReference>
<evidence type="ECO:0000256" key="3">
    <source>
        <dbReference type="ARBA" id="ARBA00012485"/>
    </source>
</evidence>
<dbReference type="FunFam" id="3.90.1750.10:FF:000079">
    <property type="entry name" value="E3 ubiquitin-protein ligase"/>
    <property type="match status" value="1"/>
</dbReference>
<feature type="region of interest" description="Disordered" evidence="7">
    <location>
        <begin position="172"/>
        <end position="216"/>
    </location>
</feature>
<dbReference type="Gene3D" id="3.30.2410.10">
    <property type="entry name" value="Hect, E3 ligase catalytic domain"/>
    <property type="match status" value="1"/>
</dbReference>
<feature type="compositionally biased region" description="Low complexity" evidence="7">
    <location>
        <begin position="107"/>
        <end position="133"/>
    </location>
</feature>
<evidence type="ECO:0000256" key="2">
    <source>
        <dbReference type="ARBA" id="ARBA00004906"/>
    </source>
</evidence>
<sequence>MFGLGRKKSSEVDDGDDKKKKKSVPSSSNDDGNQAKTISRKKKSEKKSVTTPTIMTDDSGRSSTSSNVGANPAKRNGFLKSGGKKSSSSRGVGDGRGSDATDDGSISTMATGASRRSAASSAAVSSGPGAASVEPGMITFRVAVPRNVNPGDEFQVFAGGKIVRVRAPLDSQPGQSLQISIKADQLGNRNGGGGEDQTGNANRGGPPPPKDSDNVTKIANQDLAPGEMSAYMVRIPDGVRGGQSFPVTIGGQNLNVTCPNMARPGMSVKITPPPPPSSQSGGGGGPAVFDRTRQPLRIANPNRQTENTQMFEVVVPNGVDPGRPFTLLAGGVRVLVTCPKDARPGQKIRFNLPAGLLNKPDGPKSKLAEIKLSYDKDGWTRTIRMDMKFQWTRFDEKGNVDERTRYDPDRSAYVLKLDYLDNSDKLRKGRCSLVTPELGVVDSKIKSSTGSELVSYSDIVNAQMKSYEDKIQWFQDTCSQLCEDWNKGHMRINVRREFLLGDSMEAVMGLSPKELRKVWRFEFINEAGIDAGGLAREWFELVTNEVFDPAMGLWKTSTTNQMCLEINPASEISCPEDHLIYFRFLGRVMGKAMFDRQLVKGHMVKHLYKHILGWPVMFNDLKDIDEEYYNSLKSLQRMGADVEYAYIDFTQTEETLGVKKVVELIPNGANVDVTEENLPEYIEACLKYRLLGRYEAQLNELLLGFFDVIPEPLLTIFDFQELELLMCGLPEIDMNNWMEHTEYSGQYDNEQADHEVCQWFWEVVSEYDDELKARLLQFVTGTSGVPAKGFSSLQGNDGNVRKFTIHGVTLDTCVYPRSHTCFNRIDLPLYETREDLEEKLKIAITMAATGFDIE</sequence>
<dbReference type="PROSITE" id="PS50237">
    <property type="entry name" value="HECT"/>
    <property type="match status" value="1"/>
</dbReference>
<dbReference type="GO" id="GO:0061630">
    <property type="term" value="F:ubiquitin protein ligase activity"/>
    <property type="evidence" value="ECO:0007669"/>
    <property type="project" value="UniProtKB-EC"/>
</dbReference>
<dbReference type="Gene3D" id="3.90.1750.10">
    <property type="entry name" value="Hect, E3 ligase catalytic domains"/>
    <property type="match status" value="1"/>
</dbReference>
<keyword evidence="10" id="KW-1185">Reference proteome</keyword>
<dbReference type="GO" id="GO:0005737">
    <property type="term" value="C:cytoplasm"/>
    <property type="evidence" value="ECO:0007669"/>
    <property type="project" value="UniProtKB-ARBA"/>
</dbReference>
<keyword evidence="5 6" id="KW-0833">Ubl conjugation pathway</keyword>
<dbReference type="CDD" id="cd00078">
    <property type="entry name" value="HECTc"/>
    <property type="match status" value="1"/>
</dbReference>
<dbReference type="Pfam" id="PF00632">
    <property type="entry name" value="HECT"/>
    <property type="match status" value="1"/>
</dbReference>
<gene>
    <name evidence="9" type="ORF">ACHAXA_006632</name>
</gene>
<name>A0ABD3R6L9_9STRA</name>
<organism evidence="9 10">
    <name type="scientific">Cyclostephanos tholiformis</name>
    <dbReference type="NCBI Taxonomy" id="382380"/>
    <lineage>
        <taxon>Eukaryota</taxon>
        <taxon>Sar</taxon>
        <taxon>Stramenopiles</taxon>
        <taxon>Ochrophyta</taxon>
        <taxon>Bacillariophyta</taxon>
        <taxon>Coscinodiscophyceae</taxon>
        <taxon>Thalassiosirophycidae</taxon>
        <taxon>Stephanodiscales</taxon>
        <taxon>Stephanodiscaceae</taxon>
        <taxon>Cyclostephanos</taxon>
    </lineage>
</organism>
<dbReference type="InterPro" id="IPR050409">
    <property type="entry name" value="E3_ubiq-protein_ligase"/>
</dbReference>
<evidence type="ECO:0000256" key="7">
    <source>
        <dbReference type="SAM" id="MobiDB-lite"/>
    </source>
</evidence>
<evidence type="ECO:0000256" key="5">
    <source>
        <dbReference type="ARBA" id="ARBA00022786"/>
    </source>
</evidence>
<feature type="region of interest" description="Disordered" evidence="7">
    <location>
        <begin position="1"/>
        <end position="133"/>
    </location>
</feature>
<dbReference type="EMBL" id="JALLPB020000482">
    <property type="protein sequence ID" value="KAL3808645.1"/>
    <property type="molecule type" value="Genomic_DNA"/>
</dbReference>
<evidence type="ECO:0000259" key="8">
    <source>
        <dbReference type="PROSITE" id="PS50237"/>
    </source>
</evidence>
<dbReference type="EC" id="2.3.2.26" evidence="3"/>
<dbReference type="InterPro" id="IPR000569">
    <property type="entry name" value="HECT_dom"/>
</dbReference>
<dbReference type="InterPro" id="IPR035983">
    <property type="entry name" value="Hect_E3_ubiquitin_ligase"/>
</dbReference>
<accession>A0ABD3R6L9</accession>
<evidence type="ECO:0000313" key="10">
    <source>
        <dbReference type="Proteomes" id="UP001530377"/>
    </source>
</evidence>
<evidence type="ECO:0000256" key="4">
    <source>
        <dbReference type="ARBA" id="ARBA00022679"/>
    </source>
</evidence>
<protein>
    <recommendedName>
        <fullName evidence="3">HECT-type E3 ubiquitin transferase</fullName>
        <ecNumber evidence="3">2.3.2.26</ecNumber>
    </recommendedName>
</protein>
<dbReference type="PANTHER" id="PTHR11254:SF440">
    <property type="entry name" value="E3 UBIQUITIN-PROTEIN LIGASE NEDD-4"/>
    <property type="match status" value="1"/>
</dbReference>
<proteinExistence type="predicted"/>
<evidence type="ECO:0000256" key="6">
    <source>
        <dbReference type="PROSITE-ProRule" id="PRU00104"/>
    </source>
</evidence>
<feature type="domain" description="HECT" evidence="8">
    <location>
        <begin position="511"/>
        <end position="854"/>
    </location>
</feature>
<comment type="caution">
    <text evidence="9">The sequence shown here is derived from an EMBL/GenBank/DDBJ whole genome shotgun (WGS) entry which is preliminary data.</text>
</comment>
<reference evidence="9 10" key="1">
    <citation type="submission" date="2024-10" db="EMBL/GenBank/DDBJ databases">
        <title>Updated reference genomes for cyclostephanoid diatoms.</title>
        <authorList>
            <person name="Roberts W.R."/>
            <person name="Alverson A.J."/>
        </authorList>
    </citation>
    <scope>NUCLEOTIDE SEQUENCE [LARGE SCALE GENOMIC DNA]</scope>
    <source>
        <strain evidence="9 10">AJA228-03</strain>
    </source>
</reference>
<dbReference type="Proteomes" id="UP001530377">
    <property type="component" value="Unassembled WGS sequence"/>
</dbReference>